<reference evidence="1 2" key="1">
    <citation type="journal article" date="2016" name="Nat. Commun.">
        <title>Thousands of microbial genomes shed light on interconnected biogeochemical processes in an aquifer system.</title>
        <authorList>
            <person name="Anantharaman K."/>
            <person name="Brown C.T."/>
            <person name="Hug L.A."/>
            <person name="Sharon I."/>
            <person name="Castelle C.J."/>
            <person name="Probst A.J."/>
            <person name="Thomas B.C."/>
            <person name="Singh A."/>
            <person name="Wilkins M.J."/>
            <person name="Karaoz U."/>
            <person name="Brodie E.L."/>
            <person name="Williams K.H."/>
            <person name="Hubbard S.S."/>
            <person name="Banfield J.F."/>
        </authorList>
    </citation>
    <scope>NUCLEOTIDE SEQUENCE [LARGE SCALE GENOMIC DNA]</scope>
</reference>
<evidence type="ECO:0008006" key="3">
    <source>
        <dbReference type="Google" id="ProtNLM"/>
    </source>
</evidence>
<sequence length="89" mass="10011">MKKNLTFTTQVFREGKQYVSFNPELEVASCGKTPQEAKEKLREAIAGFITVALKRGTLDSILEQAGFVKKKNSWHDPEPISLDRLTISV</sequence>
<dbReference type="Gene3D" id="3.30.160.250">
    <property type="match status" value="1"/>
</dbReference>
<organism evidence="1 2">
    <name type="scientific">Candidatus Zambryskibacteria bacterium RIFCSPHIGHO2_02_FULL_43_14</name>
    <dbReference type="NCBI Taxonomy" id="1802748"/>
    <lineage>
        <taxon>Bacteria</taxon>
        <taxon>Candidatus Zambryskiibacteriota</taxon>
    </lineage>
</organism>
<dbReference type="EMBL" id="MHVR01000021">
    <property type="protein sequence ID" value="OHA95632.1"/>
    <property type="molecule type" value="Genomic_DNA"/>
</dbReference>
<dbReference type="SUPFAM" id="SSF143100">
    <property type="entry name" value="TTHA1013/TTHA0281-like"/>
    <property type="match status" value="1"/>
</dbReference>
<dbReference type="InterPro" id="IPR035069">
    <property type="entry name" value="TTHA1013/TTHA0281-like"/>
</dbReference>
<accession>A0A1G2TEM9</accession>
<evidence type="ECO:0000313" key="1">
    <source>
        <dbReference type="EMBL" id="OHA95632.1"/>
    </source>
</evidence>
<dbReference type="Proteomes" id="UP000178175">
    <property type="component" value="Unassembled WGS sequence"/>
</dbReference>
<name>A0A1G2TEM9_9BACT</name>
<protein>
    <recommendedName>
        <fullName evidence="3">HicB-like antitoxin of toxin-antitoxin system domain-containing protein</fullName>
    </recommendedName>
</protein>
<gene>
    <name evidence="1" type="ORF">A3C70_02250</name>
</gene>
<evidence type="ECO:0000313" key="2">
    <source>
        <dbReference type="Proteomes" id="UP000178175"/>
    </source>
</evidence>
<dbReference type="AlphaFoldDB" id="A0A1G2TEM9"/>
<proteinExistence type="predicted"/>
<comment type="caution">
    <text evidence="1">The sequence shown here is derived from an EMBL/GenBank/DDBJ whole genome shotgun (WGS) entry which is preliminary data.</text>
</comment>